<dbReference type="EMBL" id="SPLM01000112">
    <property type="protein sequence ID" value="TMW58265.1"/>
    <property type="molecule type" value="Genomic_DNA"/>
</dbReference>
<name>A0A8K1C8K4_PYTOL</name>
<evidence type="ECO:0000313" key="3">
    <source>
        <dbReference type="Proteomes" id="UP000794436"/>
    </source>
</evidence>
<dbReference type="Proteomes" id="UP000794436">
    <property type="component" value="Unassembled WGS sequence"/>
</dbReference>
<dbReference type="AlphaFoldDB" id="A0A8K1C8K4"/>
<feature type="region of interest" description="Disordered" evidence="1">
    <location>
        <begin position="106"/>
        <end position="125"/>
    </location>
</feature>
<feature type="region of interest" description="Disordered" evidence="1">
    <location>
        <begin position="52"/>
        <end position="77"/>
    </location>
</feature>
<accession>A0A8K1C8K4</accession>
<proteinExistence type="predicted"/>
<protein>
    <recommendedName>
        <fullName evidence="4">START domain-containing protein</fullName>
    </recommendedName>
</protein>
<evidence type="ECO:0000313" key="2">
    <source>
        <dbReference type="EMBL" id="TMW58265.1"/>
    </source>
</evidence>
<keyword evidence="3" id="KW-1185">Reference proteome</keyword>
<sequence length="391" mass="43282">MSTDATLQAALAFVDAYVDNELELNALDDISALPVASDDELERLLADLESSLSPRSDSIAPTTATTPLPIATGPKQRVTPSQQLKALKATAAGLEKELDELKRAKMTPEVAVRSSSSPVTPPARSHSRLADALDAACSPCSSTLVKCPRPLTPLNDAMLEEQMKQKLANMYDDIDRIFVGARFHERRHLLERRHDEASGGIVTEMIETRRLPFRYQATSDVLFDMAVNHPDKQRVLLKEEIDEDNGWISRVFERSIQLPNGASGLVRSTTVARRIIESKRAIHLCYMYIEPVEVDNKRLGGVRLCVSLWDMMEPASDDSAATIKLSYGVRAPEIVDNNVPPENIQQGLALLNRFFHMKGKLTSEVKSQMLENRLIEGVAALKLSGENTEQP</sequence>
<evidence type="ECO:0000256" key="1">
    <source>
        <dbReference type="SAM" id="MobiDB-lite"/>
    </source>
</evidence>
<gene>
    <name evidence="2" type="ORF">Poli38472_011853</name>
</gene>
<evidence type="ECO:0008006" key="4">
    <source>
        <dbReference type="Google" id="ProtNLM"/>
    </source>
</evidence>
<feature type="compositionally biased region" description="Low complexity" evidence="1">
    <location>
        <begin position="52"/>
        <end position="72"/>
    </location>
</feature>
<comment type="caution">
    <text evidence="2">The sequence shown here is derived from an EMBL/GenBank/DDBJ whole genome shotgun (WGS) entry which is preliminary data.</text>
</comment>
<reference evidence="2" key="1">
    <citation type="submission" date="2019-03" db="EMBL/GenBank/DDBJ databases">
        <title>Long read genome sequence of the mycoparasitic Pythium oligandrum ATCC 38472 isolated from sugarbeet rhizosphere.</title>
        <authorList>
            <person name="Gaulin E."/>
        </authorList>
    </citation>
    <scope>NUCLEOTIDE SEQUENCE</scope>
    <source>
        <strain evidence="2">ATCC 38472_TT</strain>
    </source>
</reference>
<organism evidence="2 3">
    <name type="scientific">Pythium oligandrum</name>
    <name type="common">Mycoparasitic fungus</name>
    <dbReference type="NCBI Taxonomy" id="41045"/>
    <lineage>
        <taxon>Eukaryota</taxon>
        <taxon>Sar</taxon>
        <taxon>Stramenopiles</taxon>
        <taxon>Oomycota</taxon>
        <taxon>Peronosporomycetes</taxon>
        <taxon>Pythiales</taxon>
        <taxon>Pythiaceae</taxon>
        <taxon>Pythium</taxon>
    </lineage>
</organism>